<comment type="subunit">
    <text evidence="4">Part of the 50S ribosomal subunit.</text>
</comment>
<dbReference type="GeneID" id="33359373"/>
<evidence type="ECO:0000259" key="6">
    <source>
        <dbReference type="Pfam" id="PF00347"/>
    </source>
</evidence>
<comment type="similarity">
    <text evidence="1 4 5">Belongs to the universal ribosomal protein uL6 family.</text>
</comment>
<keyword evidence="3 4" id="KW-0687">Ribonucleoprotein</keyword>
<dbReference type="RefSeq" id="YP_009397076.1">
    <property type="nucleotide sequence ID" value="NC_035285.1"/>
</dbReference>
<accession>A0A1Z1MK94</accession>
<sequence length="178" mass="19905">MSRIGKKHIILTKETKVHLEDQKIKITGPKGELSYIVPESIQVKAENNTIILRKKHESKTAQQLHGLSRSIINNIVIGVNQGFEKRLAMQGVGYRCQMENEKLILNVGYSHPVTIIPPKDINIKVEKNGNILVSGINKEIVGEIAAKIRSVRPPEPYKGKGIRYVDENVQRKVGKAGK</sequence>
<evidence type="ECO:0000256" key="1">
    <source>
        <dbReference type="ARBA" id="ARBA00009356"/>
    </source>
</evidence>
<evidence type="ECO:0000256" key="4">
    <source>
        <dbReference type="HAMAP-Rule" id="MF_01365"/>
    </source>
</evidence>
<dbReference type="FunFam" id="3.90.930.12:FF:000001">
    <property type="entry name" value="50S ribosomal protein L6"/>
    <property type="match status" value="1"/>
</dbReference>
<dbReference type="InterPro" id="IPR036789">
    <property type="entry name" value="Ribosomal_uL6-like_a/b-dom_sf"/>
</dbReference>
<dbReference type="InterPro" id="IPR002358">
    <property type="entry name" value="Ribosomal_uL6_CS"/>
</dbReference>
<keyword evidence="4" id="KW-0694">RNA-binding</keyword>
<evidence type="ECO:0000256" key="3">
    <source>
        <dbReference type="ARBA" id="ARBA00023274"/>
    </source>
</evidence>
<dbReference type="GO" id="GO:0019843">
    <property type="term" value="F:rRNA binding"/>
    <property type="evidence" value="ECO:0007669"/>
    <property type="project" value="UniProtKB-UniRule"/>
</dbReference>
<keyword evidence="7" id="KW-0150">Chloroplast</keyword>
<evidence type="ECO:0000313" key="7">
    <source>
        <dbReference type="EMBL" id="ARW66262.1"/>
    </source>
</evidence>
<dbReference type="GO" id="GO:0022625">
    <property type="term" value="C:cytosolic large ribosomal subunit"/>
    <property type="evidence" value="ECO:0007669"/>
    <property type="project" value="TreeGrafter"/>
</dbReference>
<keyword evidence="2 4" id="KW-0689">Ribosomal protein</keyword>
<evidence type="ECO:0000256" key="2">
    <source>
        <dbReference type="ARBA" id="ARBA00022980"/>
    </source>
</evidence>
<name>A0A1Z1MK94_SPYFI</name>
<geneLocation type="chloroplast" evidence="7"/>
<gene>
    <name evidence="4 7" type="primary">rpl6</name>
</gene>
<dbReference type="GO" id="GO:0003735">
    <property type="term" value="F:structural constituent of ribosome"/>
    <property type="evidence" value="ECO:0007669"/>
    <property type="project" value="InterPro"/>
</dbReference>
<dbReference type="PRINTS" id="PR00059">
    <property type="entry name" value="RIBOSOMALL6"/>
</dbReference>
<dbReference type="SUPFAM" id="SSF56053">
    <property type="entry name" value="Ribosomal protein L6"/>
    <property type="match status" value="2"/>
</dbReference>
<dbReference type="GO" id="GO:0009507">
    <property type="term" value="C:chloroplast"/>
    <property type="evidence" value="ECO:0007669"/>
    <property type="project" value="UniProtKB-SubCell"/>
</dbReference>
<dbReference type="PIRSF" id="PIRSF002162">
    <property type="entry name" value="Ribosomal_L6"/>
    <property type="match status" value="1"/>
</dbReference>
<feature type="domain" description="Large ribosomal subunit protein uL6 alpha-beta" evidence="6">
    <location>
        <begin position="15"/>
        <end position="82"/>
    </location>
</feature>
<dbReference type="PANTHER" id="PTHR11655">
    <property type="entry name" value="60S/50S RIBOSOMAL PROTEIN L6/L9"/>
    <property type="match status" value="1"/>
</dbReference>
<dbReference type="AlphaFoldDB" id="A0A1Z1MK94"/>
<keyword evidence="7" id="KW-0934">Plastid</keyword>
<feature type="domain" description="Large ribosomal subunit protein uL6 alpha-beta" evidence="6">
    <location>
        <begin position="91"/>
        <end position="164"/>
    </location>
</feature>
<dbReference type="PANTHER" id="PTHR11655:SF14">
    <property type="entry name" value="LARGE RIBOSOMAL SUBUNIT PROTEIN UL6M"/>
    <property type="match status" value="1"/>
</dbReference>
<dbReference type="EMBL" id="MF101441">
    <property type="protein sequence ID" value="ARW66262.1"/>
    <property type="molecule type" value="Genomic_DNA"/>
</dbReference>
<proteinExistence type="inferred from homology"/>
<comment type="function">
    <text evidence="4">Binds 23S rRNA.</text>
</comment>
<evidence type="ECO:0000256" key="5">
    <source>
        <dbReference type="RuleBase" id="RU003869"/>
    </source>
</evidence>
<organism evidence="7">
    <name type="scientific">Spyridia filamentosa</name>
    <name type="common">Red alga</name>
    <name type="synonym">Fucus filamentosus</name>
    <dbReference type="NCBI Taxonomy" id="196632"/>
    <lineage>
        <taxon>Eukaryota</taxon>
        <taxon>Rhodophyta</taxon>
        <taxon>Florideophyceae</taxon>
        <taxon>Rhodymeniophycidae</taxon>
        <taxon>Ceramiales</taxon>
        <taxon>Spyridiaceae</taxon>
        <taxon>Spyridia</taxon>
    </lineage>
</organism>
<protein>
    <recommendedName>
        <fullName evidence="4">Large ribosomal subunit protein uL6c</fullName>
    </recommendedName>
</protein>
<dbReference type="Pfam" id="PF00347">
    <property type="entry name" value="Ribosomal_L6"/>
    <property type="match status" value="2"/>
</dbReference>
<comment type="subcellular location">
    <subcellularLocation>
        <location evidence="4">Plastid</location>
        <location evidence="4">Chloroplast</location>
    </subcellularLocation>
</comment>
<dbReference type="HAMAP" id="MF_01365_B">
    <property type="entry name" value="Ribosomal_uL6_B"/>
    <property type="match status" value="1"/>
</dbReference>
<dbReference type="InterPro" id="IPR019906">
    <property type="entry name" value="Ribosomal_uL6_bac-type"/>
</dbReference>
<dbReference type="Gene3D" id="3.90.930.12">
    <property type="entry name" value="Ribosomal protein L6, alpha-beta domain"/>
    <property type="match status" value="2"/>
</dbReference>
<dbReference type="NCBIfam" id="TIGR03654">
    <property type="entry name" value="L6_bact"/>
    <property type="match status" value="1"/>
</dbReference>
<reference evidence="7" key="1">
    <citation type="journal article" date="2017" name="J. Phycol.">
        <title>Analysis of chloroplast genomes and a supermatrix inform reclassification of the Rhodomelaceae (Rhodophyta).</title>
        <authorList>
            <person name="Diaz-Tapia P."/>
            <person name="Maggs C.A."/>
            <person name="West J.A."/>
            <person name="Verbruggen H."/>
        </authorList>
    </citation>
    <scope>NUCLEOTIDE SEQUENCE</scope>
    <source>
        <strain evidence="7">PD1020</strain>
    </source>
</reference>
<dbReference type="InterPro" id="IPR020040">
    <property type="entry name" value="Ribosomal_uL6_a/b-dom"/>
</dbReference>
<dbReference type="PROSITE" id="PS00525">
    <property type="entry name" value="RIBOSOMAL_L6_1"/>
    <property type="match status" value="1"/>
</dbReference>
<dbReference type="InterPro" id="IPR000702">
    <property type="entry name" value="Ribosomal_uL6-like"/>
</dbReference>
<dbReference type="GO" id="GO:0002181">
    <property type="term" value="P:cytoplasmic translation"/>
    <property type="evidence" value="ECO:0007669"/>
    <property type="project" value="TreeGrafter"/>
</dbReference>
<keyword evidence="4" id="KW-0699">rRNA-binding</keyword>